<feature type="region of interest" description="Disordered" evidence="1">
    <location>
        <begin position="441"/>
        <end position="601"/>
    </location>
</feature>
<evidence type="ECO:0000256" key="1">
    <source>
        <dbReference type="SAM" id="MobiDB-lite"/>
    </source>
</evidence>
<proteinExistence type="predicted"/>
<name>A0A7W8VDW2_9ACTN</name>
<dbReference type="RefSeq" id="WP_184391878.1">
    <property type="nucleotide sequence ID" value="NZ_BAAAJD010000069.1"/>
</dbReference>
<protein>
    <submittedName>
        <fullName evidence="2">Uncharacterized protein</fullName>
    </submittedName>
</protein>
<dbReference type="AlphaFoldDB" id="A0A7W8VDW2"/>
<sequence>MTNSVEHNAGTVNQVGIVEGGLRTEVYNFRSEVYNIFRWDGGAEIAHAPRRVSALAVLRPDLEGPEMRSRYELLWNRKAADPDRVHALNLYGRKGGWSGEYARRLCHTFQEKLPEVDPVVRAIDLDRFPGRMGAQELLRDLGVPEVYTVNDPAAVLEKAVEGLAPMALLLENGDRIGAVEPLLSAPPGSLIVITSERPLDWLGDLRRDWNVAEPLPAGPVSKQDARGLLWQKLAVLRPFRMPSDDEIERLFAEETAREADAIGYTAAAITFGKGNKSMAGTPDAAYALLPEKDQELVRYLGHCPEGMGVLAAAVLTGRYKDVGQSLEDLVRYGLAERDDTGAHPEPRYRLTAAAAERASGRWAAAKAGEDQADLAKAVCEVYHSLVLDAHLAVMPQRPLVSEERTEQQHPMTKKEALAWLRSERHALGESVKLAVDLWETPGSPGGSARRCGRCTSPIPSTSRCAGRTAGPWPLLPRTSAPTCSSGRRSTLRRSAARWRPPAMRNPGSRRRRSTGTRPSRTPTARPRNTDRGPGWPSSSGPRPGSTGPKRTWPARSRWTRQETRPVPGKSGRGRSPCSGRRWPSRMKQGTCARSSCSGRSWPAACGRWATRPGNGRN</sequence>
<organism evidence="2 3">
    <name type="scientific">Nocardiopsis composta</name>
    <dbReference type="NCBI Taxonomy" id="157465"/>
    <lineage>
        <taxon>Bacteria</taxon>
        <taxon>Bacillati</taxon>
        <taxon>Actinomycetota</taxon>
        <taxon>Actinomycetes</taxon>
        <taxon>Streptosporangiales</taxon>
        <taxon>Nocardiopsidaceae</taxon>
        <taxon>Nocardiopsis</taxon>
    </lineage>
</organism>
<accession>A0A7W8VDW2</accession>
<evidence type="ECO:0000313" key="3">
    <source>
        <dbReference type="Proteomes" id="UP000572635"/>
    </source>
</evidence>
<feature type="compositionally biased region" description="Low complexity" evidence="1">
    <location>
        <begin position="567"/>
        <end position="581"/>
    </location>
</feature>
<evidence type="ECO:0000313" key="2">
    <source>
        <dbReference type="EMBL" id="MBB5432294.1"/>
    </source>
</evidence>
<keyword evidence="3" id="KW-1185">Reference proteome</keyword>
<dbReference type="EMBL" id="JACHDB010000001">
    <property type="protein sequence ID" value="MBB5432294.1"/>
    <property type="molecule type" value="Genomic_DNA"/>
</dbReference>
<reference evidence="2 3" key="1">
    <citation type="submission" date="2020-08" db="EMBL/GenBank/DDBJ databases">
        <title>Sequencing the genomes of 1000 actinobacteria strains.</title>
        <authorList>
            <person name="Klenk H.-P."/>
        </authorList>
    </citation>
    <scope>NUCLEOTIDE SEQUENCE [LARGE SCALE GENOMIC DNA]</scope>
    <source>
        <strain evidence="2 3">DSM 44551</strain>
    </source>
</reference>
<feature type="compositionally biased region" description="Low complexity" evidence="1">
    <location>
        <begin position="515"/>
        <end position="548"/>
    </location>
</feature>
<dbReference type="Proteomes" id="UP000572635">
    <property type="component" value="Unassembled WGS sequence"/>
</dbReference>
<gene>
    <name evidence="2" type="ORF">HDA36_002378</name>
</gene>
<feature type="compositionally biased region" description="Polar residues" evidence="1">
    <location>
        <begin position="479"/>
        <end position="488"/>
    </location>
</feature>
<comment type="caution">
    <text evidence="2">The sequence shown here is derived from an EMBL/GenBank/DDBJ whole genome shotgun (WGS) entry which is preliminary data.</text>
</comment>